<feature type="signal peptide" evidence="1">
    <location>
        <begin position="1"/>
        <end position="23"/>
    </location>
</feature>
<dbReference type="Gene3D" id="2.120.10.30">
    <property type="entry name" value="TolB, C-terminal domain"/>
    <property type="match status" value="1"/>
</dbReference>
<keyword evidence="1" id="KW-0732">Signal</keyword>
<organism evidence="2 3">
    <name type="scientific">Proteiniclasticum ruminis</name>
    <dbReference type="NCBI Taxonomy" id="398199"/>
    <lineage>
        <taxon>Bacteria</taxon>
        <taxon>Bacillati</taxon>
        <taxon>Bacillota</taxon>
        <taxon>Clostridia</taxon>
        <taxon>Eubacteriales</taxon>
        <taxon>Clostridiaceae</taxon>
        <taxon>Proteiniclasticum</taxon>
    </lineage>
</organism>
<dbReference type="Proteomes" id="UP000181899">
    <property type="component" value="Unassembled WGS sequence"/>
</dbReference>
<protein>
    <submittedName>
        <fullName evidence="2">TolB protein</fullName>
    </submittedName>
</protein>
<evidence type="ECO:0000313" key="3">
    <source>
        <dbReference type="Proteomes" id="UP000181899"/>
    </source>
</evidence>
<dbReference type="EMBL" id="FOVK01000003">
    <property type="protein sequence ID" value="SFN61495.1"/>
    <property type="molecule type" value="Genomic_DNA"/>
</dbReference>
<dbReference type="STRING" id="398199.SAMN05421804_103162"/>
<name>A0A1I5AGD5_9CLOT</name>
<dbReference type="PROSITE" id="PS51257">
    <property type="entry name" value="PROKAR_LIPOPROTEIN"/>
    <property type="match status" value="1"/>
</dbReference>
<gene>
    <name evidence="2" type="ORF">SAMN04488695_10313</name>
</gene>
<dbReference type="RefSeq" id="WP_074911577.1">
    <property type="nucleotide sequence ID" value="NZ_FOVK01000003.1"/>
</dbReference>
<evidence type="ECO:0000256" key="1">
    <source>
        <dbReference type="SAM" id="SignalP"/>
    </source>
</evidence>
<evidence type="ECO:0000313" key="2">
    <source>
        <dbReference type="EMBL" id="SFN61495.1"/>
    </source>
</evidence>
<dbReference type="SUPFAM" id="SSF69304">
    <property type="entry name" value="Tricorn protease N-terminal domain"/>
    <property type="match status" value="1"/>
</dbReference>
<keyword evidence="3" id="KW-1185">Reference proteome</keyword>
<feature type="chain" id="PRO_5039275584" evidence="1">
    <location>
        <begin position="24"/>
        <end position="367"/>
    </location>
</feature>
<dbReference type="AlphaFoldDB" id="A0A1I5AGD5"/>
<proteinExistence type="predicted"/>
<sequence>MKRKNIALTLLAAMVLTAVTGCASGKTPDASPGEKPGEDIVIIGEEGEETPEEISVKSIEALKGMEITGWLNEHTVILSKENTDLPKLSLEDLKDFHPRSLYTYDLNTTEFTLFQGQKDFNLWGGELSKDRKSLFYYEYTLGDPAYFVMLVASTNGAGTLIEEAMSGEWTSENVLIGPSYKGGVYLKSPAGAVEHIAELKEMNVVHAVQIKDAVIFVEISSTSLKKFDLNTREIATLPLENVYSILPSPSGTHFTAIVSDGAKSTLVLSDADASTRTVLAEGISISAVAWSEDQRMISYYLKKDVNGASNEGLYVYDLLSGTTTVVAVDGEIQRSVFSPSGEQLSYTKYTGTGADSTILTLTLPAKK</sequence>
<dbReference type="InterPro" id="IPR011042">
    <property type="entry name" value="6-blade_b-propeller_TolB-like"/>
</dbReference>
<reference evidence="2 3" key="1">
    <citation type="submission" date="2016-10" db="EMBL/GenBank/DDBJ databases">
        <authorList>
            <person name="de Groot N.N."/>
        </authorList>
    </citation>
    <scope>NUCLEOTIDE SEQUENCE [LARGE SCALE GENOMIC DNA]</scope>
    <source>
        <strain evidence="2 3">ML2</strain>
    </source>
</reference>
<accession>A0A1I5AGD5</accession>
<dbReference type="OrthoDB" id="137129at2"/>